<evidence type="ECO:0000313" key="1">
    <source>
        <dbReference type="EMBL" id="KAG8043054.1"/>
    </source>
</evidence>
<dbReference type="EMBL" id="JAAALK010001293">
    <property type="protein sequence ID" value="KAG8043054.1"/>
    <property type="molecule type" value="Genomic_DNA"/>
</dbReference>
<gene>
    <name evidence="1" type="ORF">GUJ93_ZPchr0303g11317</name>
</gene>
<sequence>MAAAAASWQWSRAAQVLRRVRKYNQKSNRLLETGGYGMQGKNTTRAQLARCQHLRTEVKRGDNKIFGAVLSKKTDDQPIEGLFNRATTTATARKDSMWGTMGTKTRFIHGTIF</sequence>
<protein>
    <submittedName>
        <fullName evidence="1">Uncharacterized protein</fullName>
    </submittedName>
</protein>
<dbReference type="AlphaFoldDB" id="A0A8J5VE92"/>
<proteinExistence type="predicted"/>
<accession>A0A8J5VE92</accession>
<comment type="caution">
    <text evidence="1">The sequence shown here is derived from an EMBL/GenBank/DDBJ whole genome shotgun (WGS) entry which is preliminary data.</text>
</comment>
<reference evidence="1" key="2">
    <citation type="submission" date="2021-02" db="EMBL/GenBank/DDBJ databases">
        <authorList>
            <person name="Kimball J.A."/>
            <person name="Haas M.W."/>
            <person name="Macchietto M."/>
            <person name="Kono T."/>
            <person name="Duquette J."/>
            <person name="Shao M."/>
        </authorList>
    </citation>
    <scope>NUCLEOTIDE SEQUENCE</scope>
    <source>
        <tissue evidence="1">Fresh leaf tissue</tissue>
    </source>
</reference>
<organism evidence="1 2">
    <name type="scientific">Zizania palustris</name>
    <name type="common">Northern wild rice</name>
    <dbReference type="NCBI Taxonomy" id="103762"/>
    <lineage>
        <taxon>Eukaryota</taxon>
        <taxon>Viridiplantae</taxon>
        <taxon>Streptophyta</taxon>
        <taxon>Embryophyta</taxon>
        <taxon>Tracheophyta</taxon>
        <taxon>Spermatophyta</taxon>
        <taxon>Magnoliopsida</taxon>
        <taxon>Liliopsida</taxon>
        <taxon>Poales</taxon>
        <taxon>Poaceae</taxon>
        <taxon>BOP clade</taxon>
        <taxon>Oryzoideae</taxon>
        <taxon>Oryzeae</taxon>
        <taxon>Zizaniinae</taxon>
        <taxon>Zizania</taxon>
    </lineage>
</organism>
<keyword evidence="2" id="KW-1185">Reference proteome</keyword>
<name>A0A8J5VE92_ZIZPA</name>
<reference evidence="1" key="1">
    <citation type="journal article" date="2021" name="bioRxiv">
        <title>Whole Genome Assembly and Annotation of Northern Wild Rice, Zizania palustris L., Supports a Whole Genome Duplication in the Zizania Genus.</title>
        <authorList>
            <person name="Haas M."/>
            <person name="Kono T."/>
            <person name="Macchietto M."/>
            <person name="Millas R."/>
            <person name="McGilp L."/>
            <person name="Shao M."/>
            <person name="Duquette J."/>
            <person name="Hirsch C.N."/>
            <person name="Kimball J."/>
        </authorList>
    </citation>
    <scope>NUCLEOTIDE SEQUENCE</scope>
    <source>
        <tissue evidence="1">Fresh leaf tissue</tissue>
    </source>
</reference>
<evidence type="ECO:0000313" key="2">
    <source>
        <dbReference type="Proteomes" id="UP000729402"/>
    </source>
</evidence>
<dbReference type="Proteomes" id="UP000729402">
    <property type="component" value="Unassembled WGS sequence"/>
</dbReference>